<dbReference type="RefSeq" id="WP_316703006.1">
    <property type="nucleotide sequence ID" value="NZ_CP136336.1"/>
</dbReference>
<dbReference type="SUPFAM" id="SSF52172">
    <property type="entry name" value="CheY-like"/>
    <property type="match status" value="1"/>
</dbReference>
<dbReference type="EMBL" id="CP136336">
    <property type="protein sequence ID" value="WOB10107.1"/>
    <property type="molecule type" value="Genomic_DNA"/>
</dbReference>
<dbReference type="Proteomes" id="UP001303946">
    <property type="component" value="Chromosome"/>
</dbReference>
<feature type="domain" description="Response regulatory" evidence="2">
    <location>
        <begin position="15"/>
        <end position="134"/>
    </location>
</feature>
<reference evidence="3 4" key="1">
    <citation type="submission" date="2023-10" db="EMBL/GenBank/DDBJ databases">
        <title>Bacteria for the degradation of biodegradable plastic PBAT(Polybutylene adipate terephthalate).</title>
        <authorList>
            <person name="Weon H.-Y."/>
            <person name="Yeon J."/>
        </authorList>
    </citation>
    <scope>NUCLEOTIDE SEQUENCE [LARGE SCALE GENOMIC DNA]</scope>
    <source>
        <strain evidence="3 4">SBD 7-3</strain>
    </source>
</reference>
<name>A0ABZ0D4E3_9BURK</name>
<evidence type="ECO:0000259" key="2">
    <source>
        <dbReference type="PROSITE" id="PS50110"/>
    </source>
</evidence>
<organism evidence="3 4">
    <name type="scientific">Piscinibacter gummiphilus</name>
    <dbReference type="NCBI Taxonomy" id="946333"/>
    <lineage>
        <taxon>Bacteria</taxon>
        <taxon>Pseudomonadati</taxon>
        <taxon>Pseudomonadota</taxon>
        <taxon>Betaproteobacteria</taxon>
        <taxon>Burkholderiales</taxon>
        <taxon>Sphaerotilaceae</taxon>
        <taxon>Piscinibacter</taxon>
    </lineage>
</organism>
<dbReference type="Gene3D" id="3.40.50.2300">
    <property type="match status" value="1"/>
</dbReference>
<keyword evidence="4" id="KW-1185">Reference proteome</keyword>
<sequence length="136" mass="14987">MNLTATPIPNTPRPRVLMAVRDDTHAHWAQRALSALSCEVVRVDGTQCAVDAACNDDFSLVLLDCREAAHQGTHTARQIRAREGTRHRRPVPIIGMAQSHAEGVRQGLLDSGINHVHVGPLQLKSLALLLVRWRRA</sequence>
<dbReference type="InterPro" id="IPR011006">
    <property type="entry name" value="CheY-like_superfamily"/>
</dbReference>
<evidence type="ECO:0000313" key="4">
    <source>
        <dbReference type="Proteomes" id="UP001303946"/>
    </source>
</evidence>
<dbReference type="InterPro" id="IPR001789">
    <property type="entry name" value="Sig_transdc_resp-reg_receiver"/>
</dbReference>
<gene>
    <name evidence="3" type="ORF">RXV79_08580</name>
</gene>
<dbReference type="PROSITE" id="PS50110">
    <property type="entry name" value="RESPONSE_REGULATORY"/>
    <property type="match status" value="1"/>
</dbReference>
<accession>A0ABZ0D4E3</accession>
<evidence type="ECO:0000313" key="3">
    <source>
        <dbReference type="EMBL" id="WOB10107.1"/>
    </source>
</evidence>
<evidence type="ECO:0000256" key="1">
    <source>
        <dbReference type="PROSITE-ProRule" id="PRU00169"/>
    </source>
</evidence>
<protein>
    <recommendedName>
        <fullName evidence="2">Response regulatory domain-containing protein</fullName>
    </recommendedName>
</protein>
<proteinExistence type="predicted"/>
<feature type="modified residue" description="4-aspartylphosphate" evidence="1">
    <location>
        <position position="64"/>
    </location>
</feature>
<keyword evidence="1" id="KW-0597">Phosphoprotein</keyword>